<keyword evidence="8" id="KW-1185">Reference proteome</keyword>
<gene>
    <name evidence="7" type="primary">bsaA</name>
    <name evidence="7" type="ORF">PDESU_00133</name>
</gene>
<evidence type="ECO:0000256" key="2">
    <source>
        <dbReference type="ARBA" id="ARBA00022559"/>
    </source>
</evidence>
<dbReference type="InterPro" id="IPR036249">
    <property type="entry name" value="Thioredoxin-like_sf"/>
</dbReference>
<dbReference type="CDD" id="cd00340">
    <property type="entry name" value="GSH_Peroxidase"/>
    <property type="match status" value="1"/>
</dbReference>
<organism evidence="7 8">
    <name type="scientific">Pontiella desulfatans</name>
    <dbReference type="NCBI Taxonomy" id="2750659"/>
    <lineage>
        <taxon>Bacteria</taxon>
        <taxon>Pseudomonadati</taxon>
        <taxon>Kiritimatiellota</taxon>
        <taxon>Kiritimatiellia</taxon>
        <taxon>Kiritimatiellales</taxon>
        <taxon>Pontiellaceae</taxon>
        <taxon>Pontiella</taxon>
    </lineage>
</organism>
<dbReference type="PANTHER" id="PTHR11592:SF78">
    <property type="entry name" value="GLUTATHIONE PEROXIDASE"/>
    <property type="match status" value="1"/>
</dbReference>
<dbReference type="SUPFAM" id="SSF52833">
    <property type="entry name" value="Thioredoxin-like"/>
    <property type="match status" value="1"/>
</dbReference>
<keyword evidence="6" id="KW-0732">Signal</keyword>
<dbReference type="FunFam" id="3.40.30.10:FF:000010">
    <property type="entry name" value="Glutathione peroxidase"/>
    <property type="match status" value="1"/>
</dbReference>
<dbReference type="InterPro" id="IPR029759">
    <property type="entry name" value="GPX_AS"/>
</dbReference>
<dbReference type="PIRSF" id="PIRSF000303">
    <property type="entry name" value="Glutathion_perox"/>
    <property type="match status" value="1"/>
</dbReference>
<dbReference type="PRINTS" id="PR01011">
    <property type="entry name" value="GLUTPROXDASE"/>
</dbReference>
<dbReference type="PANTHER" id="PTHR11592">
    <property type="entry name" value="GLUTATHIONE PEROXIDASE"/>
    <property type="match status" value="1"/>
</dbReference>
<dbReference type="Proteomes" id="UP000366872">
    <property type="component" value="Unassembled WGS sequence"/>
</dbReference>
<reference evidence="7 8" key="1">
    <citation type="submission" date="2019-04" db="EMBL/GenBank/DDBJ databases">
        <authorList>
            <person name="Van Vliet M D."/>
        </authorList>
    </citation>
    <scope>NUCLEOTIDE SEQUENCE [LARGE SCALE GENOMIC DNA]</scope>
    <source>
        <strain evidence="7 8">F1</strain>
    </source>
</reference>
<evidence type="ECO:0000313" key="7">
    <source>
        <dbReference type="EMBL" id="VGO11588.1"/>
    </source>
</evidence>
<dbReference type="InterPro" id="IPR000889">
    <property type="entry name" value="Glutathione_peroxidase"/>
</dbReference>
<dbReference type="PROSITE" id="PS00460">
    <property type="entry name" value="GLUTATHIONE_PEROXID_1"/>
    <property type="match status" value="1"/>
</dbReference>
<feature type="signal peptide" evidence="6">
    <location>
        <begin position="1"/>
        <end position="19"/>
    </location>
</feature>
<proteinExistence type="inferred from homology"/>
<comment type="similarity">
    <text evidence="1 5">Belongs to the glutathione peroxidase family.</text>
</comment>
<keyword evidence="2 5" id="KW-0575">Peroxidase</keyword>
<sequence length="188" mass="20952">MKTAILLGALAVLTTSCTSAPKEVAVKNFYEIEAKTITGETVKMEQYKGKLLLVVNTASKCGFTGQYDGLQELYDTYRDKGFVILGFPSNDFLKQEPGSNEEIASFCKLNYGVTFPMFEKISVKGDDQHPLYQFLTSKVTNPDFGGKISWNFNKFLISKDGRIINRFGSRTKPDDKKMVEAIKGAISK</sequence>
<evidence type="ECO:0000256" key="1">
    <source>
        <dbReference type="ARBA" id="ARBA00006926"/>
    </source>
</evidence>
<feature type="chain" id="PRO_5025556113" description="Glutathione peroxidase" evidence="6">
    <location>
        <begin position="20"/>
        <end position="188"/>
    </location>
</feature>
<dbReference type="GO" id="GO:0004601">
    <property type="term" value="F:peroxidase activity"/>
    <property type="evidence" value="ECO:0007669"/>
    <property type="project" value="UniProtKB-KW"/>
</dbReference>
<dbReference type="Pfam" id="PF00255">
    <property type="entry name" value="GSHPx"/>
    <property type="match status" value="1"/>
</dbReference>
<protein>
    <recommendedName>
        <fullName evidence="5">Glutathione peroxidase</fullName>
    </recommendedName>
</protein>
<dbReference type="EMBL" id="CAAHFG010000001">
    <property type="protein sequence ID" value="VGO11588.1"/>
    <property type="molecule type" value="Genomic_DNA"/>
</dbReference>
<feature type="active site" evidence="4">
    <location>
        <position position="61"/>
    </location>
</feature>
<dbReference type="PROSITE" id="PS51257">
    <property type="entry name" value="PROKAR_LIPOPROTEIN"/>
    <property type="match status" value="1"/>
</dbReference>
<evidence type="ECO:0000256" key="4">
    <source>
        <dbReference type="PIRSR" id="PIRSR000303-1"/>
    </source>
</evidence>
<dbReference type="AlphaFoldDB" id="A0A6C2TVD0"/>
<dbReference type="GO" id="GO:0034599">
    <property type="term" value="P:cellular response to oxidative stress"/>
    <property type="evidence" value="ECO:0007669"/>
    <property type="project" value="TreeGrafter"/>
</dbReference>
<keyword evidence="3 5" id="KW-0560">Oxidoreductase</keyword>
<evidence type="ECO:0000256" key="5">
    <source>
        <dbReference type="RuleBase" id="RU000499"/>
    </source>
</evidence>
<name>A0A6C2TVD0_PONDE</name>
<evidence type="ECO:0000256" key="3">
    <source>
        <dbReference type="ARBA" id="ARBA00023002"/>
    </source>
</evidence>
<accession>A0A6C2TVD0</accession>
<evidence type="ECO:0000313" key="8">
    <source>
        <dbReference type="Proteomes" id="UP000366872"/>
    </source>
</evidence>
<dbReference type="PROSITE" id="PS51355">
    <property type="entry name" value="GLUTATHIONE_PEROXID_3"/>
    <property type="match status" value="1"/>
</dbReference>
<evidence type="ECO:0000256" key="6">
    <source>
        <dbReference type="SAM" id="SignalP"/>
    </source>
</evidence>
<dbReference type="Gene3D" id="3.40.30.10">
    <property type="entry name" value="Glutaredoxin"/>
    <property type="match status" value="1"/>
</dbReference>